<dbReference type="Pfam" id="PF02254">
    <property type="entry name" value="TrkA_N"/>
    <property type="match status" value="1"/>
</dbReference>
<gene>
    <name evidence="3" type="ORF">SAMN04488063_1178</name>
</gene>
<dbReference type="InterPro" id="IPR036291">
    <property type="entry name" value="NAD(P)-bd_dom_sf"/>
</dbReference>
<evidence type="ECO:0000256" key="1">
    <source>
        <dbReference type="SAM" id="Phobius"/>
    </source>
</evidence>
<evidence type="ECO:0000313" key="3">
    <source>
        <dbReference type="EMBL" id="SFG02731.1"/>
    </source>
</evidence>
<dbReference type="OrthoDB" id="43518at2157"/>
<feature type="transmembrane region" description="Helical" evidence="1">
    <location>
        <begin position="20"/>
        <end position="53"/>
    </location>
</feature>
<dbReference type="RefSeq" id="WP_092889716.1">
    <property type="nucleotide sequence ID" value="NZ_FOOQ01000001.1"/>
</dbReference>
<keyword evidence="4" id="KW-1185">Reference proteome</keyword>
<keyword evidence="1" id="KW-0472">Membrane</keyword>
<evidence type="ECO:0000313" key="4">
    <source>
        <dbReference type="Proteomes" id="UP000198876"/>
    </source>
</evidence>
<dbReference type="EMBL" id="FOOQ01000001">
    <property type="protein sequence ID" value="SFG02731.1"/>
    <property type="molecule type" value="Genomic_DNA"/>
</dbReference>
<proteinExistence type="predicted"/>
<reference evidence="4" key="1">
    <citation type="submission" date="2016-10" db="EMBL/GenBank/DDBJ databases">
        <authorList>
            <person name="Varghese N."/>
            <person name="Submissions S."/>
        </authorList>
    </citation>
    <scope>NUCLEOTIDE SEQUENCE [LARGE SCALE GENOMIC DNA]</scope>
    <source>
        <strain evidence="4">CGMCC 1.7739</strain>
    </source>
</reference>
<dbReference type="GO" id="GO:0006813">
    <property type="term" value="P:potassium ion transport"/>
    <property type="evidence" value="ECO:0007669"/>
    <property type="project" value="InterPro"/>
</dbReference>
<dbReference type="STRING" id="553467.SAMN04488063_1178"/>
<dbReference type="Gene3D" id="3.40.50.720">
    <property type="entry name" value="NAD(P)-binding Rossmann-like Domain"/>
    <property type="match status" value="1"/>
</dbReference>
<feature type="domain" description="RCK N-terminal" evidence="2">
    <location>
        <begin position="121"/>
        <end position="238"/>
    </location>
</feature>
<organism evidence="3 4">
    <name type="scientific">Halopelagius inordinatus</name>
    <dbReference type="NCBI Taxonomy" id="553467"/>
    <lineage>
        <taxon>Archaea</taxon>
        <taxon>Methanobacteriati</taxon>
        <taxon>Methanobacteriota</taxon>
        <taxon>Stenosarchaea group</taxon>
        <taxon>Halobacteria</taxon>
        <taxon>Halobacteriales</taxon>
        <taxon>Haloferacaceae</taxon>
    </lineage>
</organism>
<dbReference type="InterPro" id="IPR003148">
    <property type="entry name" value="RCK_N"/>
</dbReference>
<evidence type="ECO:0000259" key="2">
    <source>
        <dbReference type="PROSITE" id="PS51201"/>
    </source>
</evidence>
<dbReference type="Proteomes" id="UP000198876">
    <property type="component" value="Unassembled WGS sequence"/>
</dbReference>
<name>A0A1I2NN66_9EURY</name>
<dbReference type="PANTHER" id="PTHR43833">
    <property type="entry name" value="POTASSIUM CHANNEL PROTEIN 2-RELATED-RELATED"/>
    <property type="match status" value="1"/>
</dbReference>
<keyword evidence="1" id="KW-1133">Transmembrane helix</keyword>
<accession>A0A1I2NN66</accession>
<dbReference type="InterPro" id="IPR050721">
    <property type="entry name" value="Trk_Ktr_HKT_K-transport"/>
</dbReference>
<sequence length="251" mass="26564">MTASNGRVGAVTRRPLLRRLLRPVVAFAAVVAAGVAGFSTLGGVGVVDALFWLLDPTSIELHFRAHDGPATLVKSYAIVVLSGLVVTGLWTGETVFSAAFGGRIREELGYMHVEQRIDELDGHVIICGYGTFGKTIANRLRARGRDVVIVERQESQYQRALDDGTLALTGDARRENTLSDAGVGRAATVVGAIDDTSANVQIAVTASQLAPTVEIVVRAGDEMDEALARRVGADEVVVPEVVSGERVCEGL</sequence>
<protein>
    <submittedName>
        <fullName evidence="3">TrkA-N domain-containing protein</fullName>
    </submittedName>
</protein>
<dbReference type="SUPFAM" id="SSF51735">
    <property type="entry name" value="NAD(P)-binding Rossmann-fold domains"/>
    <property type="match status" value="1"/>
</dbReference>
<dbReference type="PROSITE" id="PS51201">
    <property type="entry name" value="RCK_N"/>
    <property type="match status" value="1"/>
</dbReference>
<feature type="transmembrane region" description="Helical" evidence="1">
    <location>
        <begin position="73"/>
        <end position="96"/>
    </location>
</feature>
<keyword evidence="1" id="KW-0812">Transmembrane</keyword>
<dbReference type="AlphaFoldDB" id="A0A1I2NN66"/>